<protein>
    <submittedName>
        <fullName evidence="2">2449_t:CDS:1</fullName>
    </submittedName>
</protein>
<organism evidence="2 3">
    <name type="scientific">Ambispora gerdemannii</name>
    <dbReference type="NCBI Taxonomy" id="144530"/>
    <lineage>
        <taxon>Eukaryota</taxon>
        <taxon>Fungi</taxon>
        <taxon>Fungi incertae sedis</taxon>
        <taxon>Mucoromycota</taxon>
        <taxon>Glomeromycotina</taxon>
        <taxon>Glomeromycetes</taxon>
        <taxon>Archaeosporales</taxon>
        <taxon>Ambisporaceae</taxon>
        <taxon>Ambispora</taxon>
    </lineage>
</organism>
<feature type="compositionally biased region" description="Acidic residues" evidence="1">
    <location>
        <begin position="315"/>
        <end position="337"/>
    </location>
</feature>
<sequence length="346" mass="38811">SLFEKLAIYLAEVQEADFAATIAEPHETFHELLEAATGVPQDEDQNQILWKKFMDFLKAQSAKARIKSPTAAALAFQSLHERITSSKVKLRYLKRNFNGNALTSDVEQARAEDLLPNVIRKHEEAEVRDANTGRLICAVYRNRISKEALDFMFESVLLMFQERSKVKRGEVEKLKQGNMVAAGYLCTRHCGVFTHVRNVAKALLNTQEFEDREAHIVASVSLLYNYVMHLFPKELVEDVAKLLKEHDLPRLDGGKYGAKGAVGFDMTYRGTAIHLPYQLAKGNSFKTAQRKAINEEKDEAADKEGGEAIGKDVIGGEEDEAAEVEGETAEVEDEFDKEESVDISKE</sequence>
<dbReference type="EMBL" id="CAJVPL010004625">
    <property type="protein sequence ID" value="CAG8649567.1"/>
    <property type="molecule type" value="Genomic_DNA"/>
</dbReference>
<comment type="caution">
    <text evidence="2">The sequence shown here is derived from an EMBL/GenBank/DDBJ whole genome shotgun (WGS) entry which is preliminary data.</text>
</comment>
<feature type="non-terminal residue" evidence="2">
    <location>
        <position position="1"/>
    </location>
</feature>
<accession>A0A9N9H5W3</accession>
<evidence type="ECO:0000313" key="3">
    <source>
        <dbReference type="Proteomes" id="UP000789831"/>
    </source>
</evidence>
<dbReference type="AlphaFoldDB" id="A0A9N9H5W3"/>
<proteinExistence type="predicted"/>
<reference evidence="2" key="1">
    <citation type="submission" date="2021-06" db="EMBL/GenBank/DDBJ databases">
        <authorList>
            <person name="Kallberg Y."/>
            <person name="Tangrot J."/>
            <person name="Rosling A."/>
        </authorList>
    </citation>
    <scope>NUCLEOTIDE SEQUENCE</scope>
    <source>
        <strain evidence="2">MT106</strain>
    </source>
</reference>
<name>A0A9N9H5W3_9GLOM</name>
<evidence type="ECO:0000313" key="2">
    <source>
        <dbReference type="EMBL" id="CAG8649567.1"/>
    </source>
</evidence>
<keyword evidence="3" id="KW-1185">Reference proteome</keyword>
<feature type="region of interest" description="Disordered" evidence="1">
    <location>
        <begin position="290"/>
        <end position="346"/>
    </location>
</feature>
<gene>
    <name evidence="2" type="ORF">AGERDE_LOCUS11343</name>
</gene>
<evidence type="ECO:0000256" key="1">
    <source>
        <dbReference type="SAM" id="MobiDB-lite"/>
    </source>
</evidence>
<dbReference type="Proteomes" id="UP000789831">
    <property type="component" value="Unassembled WGS sequence"/>
</dbReference>
<feature type="non-terminal residue" evidence="2">
    <location>
        <position position="346"/>
    </location>
</feature>
<feature type="compositionally biased region" description="Basic and acidic residues" evidence="1">
    <location>
        <begin position="292"/>
        <end position="310"/>
    </location>
</feature>